<dbReference type="SUPFAM" id="SSF141868">
    <property type="entry name" value="EAL domain-like"/>
    <property type="match status" value="1"/>
</dbReference>
<evidence type="ECO:0000259" key="2">
    <source>
        <dbReference type="PROSITE" id="PS50113"/>
    </source>
</evidence>
<name>A0A3B0X4P8_9ZZZZ</name>
<dbReference type="Pfam" id="PF00563">
    <property type="entry name" value="EAL"/>
    <property type="match status" value="1"/>
</dbReference>
<feature type="domain" description="GGDEF" evidence="4">
    <location>
        <begin position="467"/>
        <end position="605"/>
    </location>
</feature>
<sequence length="868" mass="100187">MHPRLNSMFFKNTKLILFKIGIIISTIIIMLILISITTKFDNNSVQYDLIELKNINNKLDKDILLVRSGLLRHYDNIDRGFLDIEKSYKNLEKHFAKTNANNINSLLIKLKKHIDIKEDLANTLKSDIGVLRNSLMYFSVLNEELTLKYRKNRQTNYELKLSGTDYSDIKEIINVDLAFINSYIIQILRNPSSLKENEFLKKINKLKNKIKHSNKKHSTKKLDLLSKHLTVILNNSIEVDEVFNHISEYNIEEILDEINNNYLIIISQQREKTDLYQKITYASIILLIIYFAGLAWSISLKTREIHAISTNLSYHKKALDEHAIVSIIDKDGIIKEANETFCKTFDVRQEDIIGQIFNFFDTTGDQKDLYKEINKTALSGKVWRGEVYETLKNGEKIWLDQSIIPFKKTDNSIYKFVAIGTDISSRKKAENDIEYQAYHDVLTDLPNRRLLIDRLEQSVSSCKHHSHYGALMFLDLDRFKNINDSLGHHIGDNLLIAVSKILLSCAFGDETVARLGGDEFIILIPEVEDNINQSTIILQRKADEIHEKLSRTHNIEGHNLHIGCSIGIMIFPDGSNQIPDILRHADIALHKAKDAGRNCSQFFDVAMQNDAARRLSLENDLRAALSNNEFKLFFQTQHHYDNSLIGAETLLRWQHTSKGIISPAEFIPVAEETGTIIQIGEWIFETAFRKIKVWCDFHNEAHISQRISINVSPLQFKQPNFIELIFRLLEKTSVNPLKIEFEITESMLIENIDDTILKINLLKDKGISFSIDDFGTGYSSLSYLNRLPLEKVKIDQSFVRNIHLNKNNETIVQTIIYMASKLNMKVIAEGVETREELDCLYNLGCLYYQGYYFNKPMSMEDFENLLTS</sequence>
<dbReference type="InterPro" id="IPR035965">
    <property type="entry name" value="PAS-like_dom_sf"/>
</dbReference>
<gene>
    <name evidence="5" type="ORF">MNBD_GAMMA11-1977</name>
</gene>
<keyword evidence="1" id="KW-1133">Transmembrane helix</keyword>
<accession>A0A3B0X4P8</accession>
<dbReference type="InterPro" id="IPR035919">
    <property type="entry name" value="EAL_sf"/>
</dbReference>
<evidence type="ECO:0000313" key="5">
    <source>
        <dbReference type="EMBL" id="VAW59373.1"/>
    </source>
</evidence>
<dbReference type="Pfam" id="PF13426">
    <property type="entry name" value="PAS_9"/>
    <property type="match status" value="1"/>
</dbReference>
<evidence type="ECO:0000256" key="1">
    <source>
        <dbReference type="SAM" id="Phobius"/>
    </source>
</evidence>
<keyword evidence="1" id="KW-0812">Transmembrane</keyword>
<organism evidence="5">
    <name type="scientific">hydrothermal vent metagenome</name>
    <dbReference type="NCBI Taxonomy" id="652676"/>
    <lineage>
        <taxon>unclassified sequences</taxon>
        <taxon>metagenomes</taxon>
        <taxon>ecological metagenomes</taxon>
    </lineage>
</organism>
<dbReference type="PROSITE" id="PS50883">
    <property type="entry name" value="EAL"/>
    <property type="match status" value="1"/>
</dbReference>
<dbReference type="NCBIfam" id="TIGR00254">
    <property type="entry name" value="GGDEF"/>
    <property type="match status" value="1"/>
</dbReference>
<dbReference type="InterPro" id="IPR045812">
    <property type="entry name" value="DAHL"/>
</dbReference>
<dbReference type="SUPFAM" id="SSF55785">
    <property type="entry name" value="PYP-like sensor domain (PAS domain)"/>
    <property type="match status" value="1"/>
</dbReference>
<dbReference type="NCBIfam" id="TIGR00229">
    <property type="entry name" value="sensory_box"/>
    <property type="match status" value="1"/>
</dbReference>
<dbReference type="AlphaFoldDB" id="A0A3B0X4P8"/>
<keyword evidence="1" id="KW-0472">Membrane</keyword>
<evidence type="ECO:0000259" key="3">
    <source>
        <dbReference type="PROSITE" id="PS50883"/>
    </source>
</evidence>
<dbReference type="EMBL" id="UOFG01000078">
    <property type="protein sequence ID" value="VAW59373.1"/>
    <property type="molecule type" value="Genomic_DNA"/>
</dbReference>
<dbReference type="InterPro" id="IPR000160">
    <property type="entry name" value="GGDEF_dom"/>
</dbReference>
<evidence type="ECO:0000259" key="4">
    <source>
        <dbReference type="PROSITE" id="PS50887"/>
    </source>
</evidence>
<dbReference type="SMART" id="SM00052">
    <property type="entry name" value="EAL"/>
    <property type="match status" value="1"/>
</dbReference>
<dbReference type="InterPro" id="IPR001633">
    <property type="entry name" value="EAL_dom"/>
</dbReference>
<dbReference type="InterPro" id="IPR052155">
    <property type="entry name" value="Biofilm_reg_signaling"/>
</dbReference>
<protein>
    <submittedName>
        <fullName evidence="5">Diguanylate cyclase/phosphodiesterase (GGDEF &amp; EAL domains) with PAS/PAC sensor(S)</fullName>
    </submittedName>
</protein>
<dbReference type="Gene3D" id="3.20.20.450">
    <property type="entry name" value="EAL domain"/>
    <property type="match status" value="1"/>
</dbReference>
<dbReference type="Pfam" id="PF19443">
    <property type="entry name" value="DAHL"/>
    <property type="match status" value="1"/>
</dbReference>
<dbReference type="PANTHER" id="PTHR44757:SF2">
    <property type="entry name" value="BIOFILM ARCHITECTURE MAINTENANCE PROTEIN MBAA"/>
    <property type="match status" value="1"/>
</dbReference>
<dbReference type="CDD" id="cd01949">
    <property type="entry name" value="GGDEF"/>
    <property type="match status" value="1"/>
</dbReference>
<dbReference type="PROSITE" id="PS50887">
    <property type="entry name" value="GGDEF"/>
    <property type="match status" value="1"/>
</dbReference>
<dbReference type="CDD" id="cd01948">
    <property type="entry name" value="EAL"/>
    <property type="match status" value="1"/>
</dbReference>
<dbReference type="Gene3D" id="3.30.70.270">
    <property type="match status" value="1"/>
</dbReference>
<dbReference type="SMART" id="SM00267">
    <property type="entry name" value="GGDEF"/>
    <property type="match status" value="1"/>
</dbReference>
<dbReference type="InterPro" id="IPR000014">
    <property type="entry name" value="PAS"/>
</dbReference>
<feature type="domain" description="PAC" evidence="2">
    <location>
        <begin position="381"/>
        <end position="435"/>
    </location>
</feature>
<dbReference type="SUPFAM" id="SSF55073">
    <property type="entry name" value="Nucleotide cyclase"/>
    <property type="match status" value="1"/>
</dbReference>
<dbReference type="PANTHER" id="PTHR44757">
    <property type="entry name" value="DIGUANYLATE CYCLASE DGCP"/>
    <property type="match status" value="1"/>
</dbReference>
<dbReference type="PROSITE" id="PS50113">
    <property type="entry name" value="PAC"/>
    <property type="match status" value="1"/>
</dbReference>
<dbReference type="InterPro" id="IPR000700">
    <property type="entry name" value="PAS-assoc_C"/>
</dbReference>
<dbReference type="Pfam" id="PF00990">
    <property type="entry name" value="GGDEF"/>
    <property type="match status" value="1"/>
</dbReference>
<feature type="transmembrane region" description="Helical" evidence="1">
    <location>
        <begin position="279"/>
        <end position="298"/>
    </location>
</feature>
<dbReference type="InterPro" id="IPR029787">
    <property type="entry name" value="Nucleotide_cyclase"/>
</dbReference>
<dbReference type="InterPro" id="IPR043128">
    <property type="entry name" value="Rev_trsase/Diguanyl_cyclase"/>
</dbReference>
<proteinExistence type="predicted"/>
<feature type="domain" description="EAL" evidence="3">
    <location>
        <begin position="614"/>
        <end position="868"/>
    </location>
</feature>
<dbReference type="Gene3D" id="3.30.450.20">
    <property type="entry name" value="PAS domain"/>
    <property type="match status" value="1"/>
</dbReference>
<feature type="transmembrane region" description="Helical" evidence="1">
    <location>
        <begin position="15"/>
        <end position="36"/>
    </location>
</feature>
<dbReference type="CDD" id="cd00130">
    <property type="entry name" value="PAS"/>
    <property type="match status" value="1"/>
</dbReference>
<reference evidence="5" key="1">
    <citation type="submission" date="2018-06" db="EMBL/GenBank/DDBJ databases">
        <authorList>
            <person name="Zhirakovskaya E."/>
        </authorList>
    </citation>
    <scope>NUCLEOTIDE SEQUENCE</scope>
</reference>